<dbReference type="InterPro" id="IPR006913">
    <property type="entry name" value="CENP-V/GFA"/>
</dbReference>
<dbReference type="RefSeq" id="WP_115220337.1">
    <property type="nucleotide sequence ID" value="NZ_CAXYJE010000005.1"/>
</dbReference>
<dbReference type="Pfam" id="PF04828">
    <property type="entry name" value="GFA"/>
    <property type="match status" value="1"/>
</dbReference>
<dbReference type="InterPro" id="IPR011057">
    <property type="entry name" value="Mss4-like_sf"/>
</dbReference>
<evidence type="ECO:0000313" key="7">
    <source>
        <dbReference type="Proteomes" id="UP000254677"/>
    </source>
</evidence>
<dbReference type="PANTHER" id="PTHR33337:SF40">
    <property type="entry name" value="CENP-V_GFA DOMAIN-CONTAINING PROTEIN-RELATED"/>
    <property type="match status" value="1"/>
</dbReference>
<dbReference type="Gene3D" id="3.90.1590.10">
    <property type="entry name" value="glutathione-dependent formaldehyde- activating enzyme (gfa)"/>
    <property type="match status" value="1"/>
</dbReference>
<dbReference type="PROSITE" id="PS51891">
    <property type="entry name" value="CENP_V_GFA"/>
    <property type="match status" value="1"/>
</dbReference>
<proteinExistence type="inferred from homology"/>
<dbReference type="EMBL" id="UGOA01000001">
    <property type="protein sequence ID" value="STX40770.1"/>
    <property type="molecule type" value="Genomic_DNA"/>
</dbReference>
<evidence type="ECO:0000259" key="5">
    <source>
        <dbReference type="PROSITE" id="PS51891"/>
    </source>
</evidence>
<dbReference type="OrthoDB" id="4188830at2"/>
<dbReference type="GO" id="GO:0016846">
    <property type="term" value="F:carbon-sulfur lyase activity"/>
    <property type="evidence" value="ECO:0007669"/>
    <property type="project" value="InterPro"/>
</dbReference>
<keyword evidence="3" id="KW-0862">Zinc</keyword>
<evidence type="ECO:0000313" key="6">
    <source>
        <dbReference type="EMBL" id="STX40770.1"/>
    </source>
</evidence>
<accession>A0A378J8A7</accession>
<gene>
    <name evidence="6" type="ORF">NCTC13292_00489</name>
</gene>
<protein>
    <submittedName>
        <fullName evidence="6">Uncharacterized conserved protein</fullName>
    </submittedName>
</protein>
<dbReference type="PANTHER" id="PTHR33337">
    <property type="entry name" value="GFA DOMAIN-CONTAINING PROTEIN"/>
    <property type="match status" value="1"/>
</dbReference>
<sequence>MNQYAGECLCGSCRYVITGEKPKAMYLCHCSRCRKETGTIHGANIFFSNALLVWESGENNITYFALKGTRKQRAFCTLCGSPLPRQEDNSQVVLPAGSLDNDSSLEPTAHIYFASRSAWEDQLADLKRFDELPKPDKI</sequence>
<evidence type="ECO:0000256" key="3">
    <source>
        <dbReference type="ARBA" id="ARBA00022833"/>
    </source>
</evidence>
<keyword evidence="2" id="KW-0479">Metal-binding</keyword>
<feature type="domain" description="CENP-V/GFA" evidence="5">
    <location>
        <begin position="4"/>
        <end position="120"/>
    </location>
</feature>
<dbReference type="GO" id="GO:0046872">
    <property type="term" value="F:metal ion binding"/>
    <property type="evidence" value="ECO:0007669"/>
    <property type="project" value="UniProtKB-KW"/>
</dbReference>
<dbReference type="Proteomes" id="UP000254677">
    <property type="component" value="Unassembled WGS sequence"/>
</dbReference>
<evidence type="ECO:0000256" key="4">
    <source>
        <dbReference type="ARBA" id="ARBA00023239"/>
    </source>
</evidence>
<keyword evidence="4" id="KW-0456">Lyase</keyword>
<dbReference type="SUPFAM" id="SSF51316">
    <property type="entry name" value="Mss4-like"/>
    <property type="match status" value="1"/>
</dbReference>
<dbReference type="AlphaFoldDB" id="A0A378J8A7"/>
<name>A0A378J8A7_9GAMM</name>
<reference evidence="6 7" key="1">
    <citation type="submission" date="2018-06" db="EMBL/GenBank/DDBJ databases">
        <authorList>
            <consortium name="Pathogen Informatics"/>
            <person name="Doyle S."/>
        </authorList>
    </citation>
    <scope>NUCLEOTIDE SEQUENCE [LARGE SCALE GENOMIC DNA]</scope>
    <source>
        <strain evidence="6 7">NCTC13292</strain>
    </source>
</reference>
<evidence type="ECO:0000256" key="2">
    <source>
        <dbReference type="ARBA" id="ARBA00022723"/>
    </source>
</evidence>
<comment type="similarity">
    <text evidence="1">Belongs to the Gfa family.</text>
</comment>
<organism evidence="6 7">
    <name type="scientific">Legionella donaldsonii</name>
    <dbReference type="NCBI Taxonomy" id="45060"/>
    <lineage>
        <taxon>Bacteria</taxon>
        <taxon>Pseudomonadati</taxon>
        <taxon>Pseudomonadota</taxon>
        <taxon>Gammaproteobacteria</taxon>
        <taxon>Legionellales</taxon>
        <taxon>Legionellaceae</taxon>
        <taxon>Legionella</taxon>
    </lineage>
</organism>
<evidence type="ECO:0000256" key="1">
    <source>
        <dbReference type="ARBA" id="ARBA00005495"/>
    </source>
</evidence>
<keyword evidence="7" id="KW-1185">Reference proteome</keyword>